<evidence type="ECO:0000313" key="1">
    <source>
        <dbReference type="EMBL" id="EQC32710.1"/>
    </source>
</evidence>
<dbReference type="EMBL" id="JH767162">
    <property type="protein sequence ID" value="EQC32710.1"/>
    <property type="molecule type" value="Genomic_DNA"/>
</dbReference>
<dbReference type="InParanoid" id="T0QGF3"/>
<name>T0QGF3_SAPDV</name>
<accession>T0QGF3</accession>
<dbReference type="VEuPathDB" id="FungiDB:SDRG_09683"/>
<organism evidence="1 2">
    <name type="scientific">Saprolegnia diclina (strain VS20)</name>
    <dbReference type="NCBI Taxonomy" id="1156394"/>
    <lineage>
        <taxon>Eukaryota</taxon>
        <taxon>Sar</taxon>
        <taxon>Stramenopiles</taxon>
        <taxon>Oomycota</taxon>
        <taxon>Saprolegniomycetes</taxon>
        <taxon>Saprolegniales</taxon>
        <taxon>Saprolegniaceae</taxon>
        <taxon>Saprolegnia</taxon>
    </lineage>
</organism>
<dbReference type="AlphaFoldDB" id="T0QGF3"/>
<dbReference type="Proteomes" id="UP000030762">
    <property type="component" value="Unassembled WGS sequence"/>
</dbReference>
<evidence type="ECO:0000313" key="2">
    <source>
        <dbReference type="Proteomes" id="UP000030762"/>
    </source>
</evidence>
<dbReference type="RefSeq" id="XP_008613854.1">
    <property type="nucleotide sequence ID" value="XM_008615632.1"/>
</dbReference>
<proteinExistence type="predicted"/>
<gene>
    <name evidence="1" type="ORF">SDRG_09683</name>
</gene>
<reference evidence="1 2" key="1">
    <citation type="submission" date="2012-04" db="EMBL/GenBank/DDBJ databases">
        <title>The Genome Sequence of Saprolegnia declina VS20.</title>
        <authorList>
            <consortium name="The Broad Institute Genome Sequencing Platform"/>
            <person name="Russ C."/>
            <person name="Nusbaum C."/>
            <person name="Tyler B."/>
            <person name="van West P."/>
            <person name="Dieguez-Uribeondo J."/>
            <person name="de Bruijn I."/>
            <person name="Tripathy S."/>
            <person name="Jiang R."/>
            <person name="Young S.K."/>
            <person name="Zeng Q."/>
            <person name="Gargeya S."/>
            <person name="Fitzgerald M."/>
            <person name="Haas B."/>
            <person name="Abouelleil A."/>
            <person name="Alvarado L."/>
            <person name="Arachchi H.M."/>
            <person name="Berlin A."/>
            <person name="Chapman S.B."/>
            <person name="Goldberg J."/>
            <person name="Griggs A."/>
            <person name="Gujja S."/>
            <person name="Hansen M."/>
            <person name="Howarth C."/>
            <person name="Imamovic A."/>
            <person name="Larimer J."/>
            <person name="McCowen C."/>
            <person name="Montmayeur A."/>
            <person name="Murphy C."/>
            <person name="Neiman D."/>
            <person name="Pearson M."/>
            <person name="Priest M."/>
            <person name="Roberts A."/>
            <person name="Saif S."/>
            <person name="Shea T."/>
            <person name="Sisk P."/>
            <person name="Sykes S."/>
            <person name="Wortman J."/>
            <person name="Nusbaum C."/>
            <person name="Birren B."/>
        </authorList>
    </citation>
    <scope>NUCLEOTIDE SEQUENCE [LARGE SCALE GENOMIC DNA]</scope>
    <source>
        <strain evidence="1 2">VS20</strain>
    </source>
</reference>
<keyword evidence="2" id="KW-1185">Reference proteome</keyword>
<dbReference type="GeneID" id="19950410"/>
<protein>
    <submittedName>
        <fullName evidence="1">Uncharacterized protein</fullName>
    </submittedName>
</protein>
<sequence length="98" mass="10709">MDTTLCNPVLLRLITAYQHGWWPDSLVFRDDPLIFASSNLQEEVAAFRDRFAPWLARHGLNDAVGLMQLYSPLAPCIALHAAATGDCSGGALRALCPL</sequence>